<dbReference type="EMBL" id="JYDJ01000012">
    <property type="protein sequence ID" value="KRX49851.1"/>
    <property type="molecule type" value="Genomic_DNA"/>
</dbReference>
<keyword evidence="2" id="KW-1185">Reference proteome</keyword>
<organism evidence="1 2">
    <name type="scientific">Trichinella murrelli</name>
    <dbReference type="NCBI Taxonomy" id="144512"/>
    <lineage>
        <taxon>Eukaryota</taxon>
        <taxon>Metazoa</taxon>
        <taxon>Ecdysozoa</taxon>
        <taxon>Nematoda</taxon>
        <taxon>Enoplea</taxon>
        <taxon>Dorylaimia</taxon>
        <taxon>Trichinellida</taxon>
        <taxon>Trichinellidae</taxon>
        <taxon>Trichinella</taxon>
    </lineage>
</organism>
<dbReference type="Proteomes" id="UP000055048">
    <property type="component" value="Unassembled WGS sequence"/>
</dbReference>
<accession>A0A0V0UFH9</accession>
<evidence type="ECO:0000313" key="2">
    <source>
        <dbReference type="Proteomes" id="UP000055048"/>
    </source>
</evidence>
<sequence>MPRCNLLSVKTDVQDDTAQYLERAWFDYCSVHVSTVISHSALWFSSSSKIPVALANMVCHLYPNAY</sequence>
<evidence type="ECO:0000313" key="1">
    <source>
        <dbReference type="EMBL" id="KRX49851.1"/>
    </source>
</evidence>
<name>A0A0V0UFH9_9BILA</name>
<proteinExistence type="predicted"/>
<reference evidence="1 2" key="1">
    <citation type="submission" date="2015-01" db="EMBL/GenBank/DDBJ databases">
        <title>Evolution of Trichinella species and genotypes.</title>
        <authorList>
            <person name="Korhonen P.K."/>
            <person name="Edoardo P."/>
            <person name="Giuseppe L.R."/>
            <person name="Gasser R.B."/>
        </authorList>
    </citation>
    <scope>NUCLEOTIDE SEQUENCE [LARGE SCALE GENOMIC DNA]</scope>
    <source>
        <strain evidence="1">ISS417</strain>
    </source>
</reference>
<comment type="caution">
    <text evidence="1">The sequence shown here is derived from an EMBL/GenBank/DDBJ whole genome shotgun (WGS) entry which is preliminary data.</text>
</comment>
<protein>
    <submittedName>
        <fullName evidence="1">Uncharacterized protein</fullName>
    </submittedName>
</protein>
<dbReference type="AlphaFoldDB" id="A0A0V0UFH9"/>
<gene>
    <name evidence="1" type="ORF">T05_10465</name>
</gene>